<name>A0ABW2BL46_9HYPH</name>
<dbReference type="SUPFAM" id="SSF50129">
    <property type="entry name" value="GroES-like"/>
    <property type="match status" value="1"/>
</dbReference>
<reference evidence="3" key="1">
    <citation type="journal article" date="2019" name="Int. J. Syst. Evol. Microbiol.">
        <title>The Global Catalogue of Microorganisms (GCM) 10K type strain sequencing project: providing services to taxonomists for standard genome sequencing and annotation.</title>
        <authorList>
            <consortium name="The Broad Institute Genomics Platform"/>
            <consortium name="The Broad Institute Genome Sequencing Center for Infectious Disease"/>
            <person name="Wu L."/>
            <person name="Ma J."/>
        </authorList>
    </citation>
    <scope>NUCLEOTIDE SEQUENCE [LARGE SCALE GENOMIC DNA]</scope>
    <source>
        <strain evidence="3">CCUG 48316</strain>
    </source>
</reference>
<dbReference type="RefSeq" id="WP_378970009.1">
    <property type="nucleotide sequence ID" value="NZ_JBHSWN010000001.1"/>
</dbReference>
<dbReference type="InterPro" id="IPR013154">
    <property type="entry name" value="ADH-like_N"/>
</dbReference>
<gene>
    <name evidence="2" type="ORF">ACFQE0_12330</name>
</gene>
<dbReference type="EMBL" id="JBHSWN010000001">
    <property type="protein sequence ID" value="MFC6790335.1"/>
    <property type="molecule type" value="Genomic_DNA"/>
</dbReference>
<dbReference type="InterPro" id="IPR052585">
    <property type="entry name" value="Lipid_raft_assoc_Zn_ADH"/>
</dbReference>
<dbReference type="InterPro" id="IPR011032">
    <property type="entry name" value="GroES-like_sf"/>
</dbReference>
<evidence type="ECO:0000313" key="3">
    <source>
        <dbReference type="Proteomes" id="UP001596292"/>
    </source>
</evidence>
<organism evidence="2 3">
    <name type="scientific">Methylobacterium komagatae</name>
    <dbReference type="NCBI Taxonomy" id="374425"/>
    <lineage>
        <taxon>Bacteria</taxon>
        <taxon>Pseudomonadati</taxon>
        <taxon>Pseudomonadota</taxon>
        <taxon>Alphaproteobacteria</taxon>
        <taxon>Hyphomicrobiales</taxon>
        <taxon>Methylobacteriaceae</taxon>
        <taxon>Methylobacterium</taxon>
    </lineage>
</organism>
<dbReference type="InterPro" id="IPR013149">
    <property type="entry name" value="ADH-like_C"/>
</dbReference>
<dbReference type="PANTHER" id="PTHR43482">
    <property type="entry name" value="PROTEIN AST1-RELATED"/>
    <property type="match status" value="1"/>
</dbReference>
<keyword evidence="3" id="KW-1185">Reference proteome</keyword>
<dbReference type="Pfam" id="PF08240">
    <property type="entry name" value="ADH_N"/>
    <property type="match status" value="1"/>
</dbReference>
<dbReference type="SMART" id="SM00829">
    <property type="entry name" value="PKS_ER"/>
    <property type="match status" value="1"/>
</dbReference>
<accession>A0ABW2BL46</accession>
<evidence type="ECO:0000259" key="1">
    <source>
        <dbReference type="SMART" id="SM00829"/>
    </source>
</evidence>
<dbReference type="InterPro" id="IPR020843">
    <property type="entry name" value="ER"/>
</dbReference>
<comment type="caution">
    <text evidence="2">The sequence shown here is derived from an EMBL/GenBank/DDBJ whole genome shotgun (WGS) entry which is preliminary data.</text>
</comment>
<dbReference type="Pfam" id="PF00107">
    <property type="entry name" value="ADH_zinc_N"/>
    <property type="match status" value="1"/>
</dbReference>
<protein>
    <submittedName>
        <fullName evidence="2">Zinc-binding alcohol dehydrogenase family protein</fullName>
    </submittedName>
</protein>
<evidence type="ECO:0000313" key="2">
    <source>
        <dbReference type="EMBL" id="MFC6790335.1"/>
    </source>
</evidence>
<dbReference type="Gene3D" id="3.90.180.10">
    <property type="entry name" value="Medium-chain alcohol dehydrogenases, catalytic domain"/>
    <property type="match status" value="1"/>
</dbReference>
<dbReference type="PANTHER" id="PTHR43482:SF1">
    <property type="entry name" value="PROTEIN AST1-RELATED"/>
    <property type="match status" value="1"/>
</dbReference>
<feature type="domain" description="Enoyl reductase (ER)" evidence="1">
    <location>
        <begin position="10"/>
        <end position="307"/>
    </location>
</feature>
<dbReference type="Proteomes" id="UP001596292">
    <property type="component" value="Unassembled WGS sequence"/>
</dbReference>
<sequence>MQAVRFHTTGSLDALLVETVPDPVPAPGHVRVAVHAAGLNPSDVKNVLGRFPYTTVPRIPGRDFAGIVVEGDAALLGRRVWGTGRDLGFDRDGSHAEFLTLPADGVAIMPEALSYAQAASLGVPFTTAWDALKRAGVTAETRLLVVGAGAVGRAATDLARAGGTQVHVAVRRPEQAEELKAIGLDAAAYPADAALPTGFDVAFETTGYRLPEAIRAIKTFGRVAIISAPPSGHVETPVLDLYRRGGSIVGVNSLLYDSRACATMLREIGDLFARGSLNCGAVTEVPLADAVAAYRDVSREGGDKIVLRMPNA</sequence>
<proteinExistence type="predicted"/>
<dbReference type="InterPro" id="IPR036291">
    <property type="entry name" value="NAD(P)-bd_dom_sf"/>
</dbReference>
<dbReference type="SUPFAM" id="SSF51735">
    <property type="entry name" value="NAD(P)-binding Rossmann-fold domains"/>
    <property type="match status" value="1"/>
</dbReference>